<accession>A0A850ELT3</accession>
<dbReference type="GO" id="GO:0016757">
    <property type="term" value="F:glycosyltransferase activity"/>
    <property type="evidence" value="ECO:0007669"/>
    <property type="project" value="InterPro"/>
</dbReference>
<keyword evidence="3" id="KW-1185">Reference proteome</keyword>
<organism evidence="2 3">
    <name type="scientific">Paenibacillus agri</name>
    <dbReference type="NCBI Taxonomy" id="2744309"/>
    <lineage>
        <taxon>Bacteria</taxon>
        <taxon>Bacillati</taxon>
        <taxon>Bacillota</taxon>
        <taxon>Bacilli</taxon>
        <taxon>Bacillales</taxon>
        <taxon>Paenibacillaceae</taxon>
        <taxon>Paenibacillus</taxon>
    </lineage>
</organism>
<dbReference type="AlphaFoldDB" id="A0A850ELT3"/>
<proteinExistence type="predicted"/>
<dbReference type="EMBL" id="JABWCS010000200">
    <property type="protein sequence ID" value="NUU60334.1"/>
    <property type="molecule type" value="Genomic_DNA"/>
</dbReference>
<name>A0A850ELT3_9BACL</name>
<protein>
    <submittedName>
        <fullName evidence="2">Glycosyltransferase</fullName>
    </submittedName>
</protein>
<dbReference type="Proteomes" id="UP000564806">
    <property type="component" value="Unassembled WGS sequence"/>
</dbReference>
<dbReference type="InterPro" id="IPR001296">
    <property type="entry name" value="Glyco_trans_1"/>
</dbReference>
<dbReference type="InterPro" id="IPR050194">
    <property type="entry name" value="Glycosyltransferase_grp1"/>
</dbReference>
<dbReference type="SUPFAM" id="SSF53756">
    <property type="entry name" value="UDP-Glycosyltransferase/glycogen phosphorylase"/>
    <property type="match status" value="1"/>
</dbReference>
<dbReference type="PANTHER" id="PTHR45947:SF3">
    <property type="entry name" value="SULFOQUINOVOSYL TRANSFERASE SQD2"/>
    <property type="match status" value="1"/>
</dbReference>
<dbReference type="PANTHER" id="PTHR45947">
    <property type="entry name" value="SULFOQUINOVOSYL TRANSFERASE SQD2"/>
    <property type="match status" value="1"/>
</dbReference>
<dbReference type="Gene3D" id="3.40.50.2000">
    <property type="entry name" value="Glycogen Phosphorylase B"/>
    <property type="match status" value="1"/>
</dbReference>
<gene>
    <name evidence="2" type="ORF">HPT30_08255</name>
</gene>
<reference evidence="2" key="1">
    <citation type="submission" date="2020-06" db="EMBL/GenBank/DDBJ databases">
        <title>Paenibacillus sp. nov., isolated from soil.</title>
        <authorList>
            <person name="Seo Y.L."/>
        </authorList>
    </citation>
    <scope>NUCLEOTIDE SEQUENCE [LARGE SCALE GENOMIC DNA]</scope>
    <source>
        <strain evidence="2">JW14</strain>
    </source>
</reference>
<feature type="domain" description="Glycosyl transferase family 1" evidence="1">
    <location>
        <begin position="160"/>
        <end position="331"/>
    </location>
</feature>
<dbReference type="RefSeq" id="WP_175370926.1">
    <property type="nucleotide sequence ID" value="NZ_JABWCS010000200.1"/>
</dbReference>
<comment type="caution">
    <text evidence="2">The sequence shown here is derived from an EMBL/GenBank/DDBJ whole genome shotgun (WGS) entry which is preliminary data.</text>
</comment>
<keyword evidence="2" id="KW-0808">Transferase</keyword>
<dbReference type="Pfam" id="PF00534">
    <property type="entry name" value="Glycos_transf_1"/>
    <property type="match status" value="1"/>
</dbReference>
<evidence type="ECO:0000259" key="1">
    <source>
        <dbReference type="Pfam" id="PF00534"/>
    </source>
</evidence>
<evidence type="ECO:0000313" key="2">
    <source>
        <dbReference type="EMBL" id="NUU60334.1"/>
    </source>
</evidence>
<sequence>MKVLFTFYVPSGGVETLNKLRCESLQRSGIECHLLYLMPGSGEDNGAAFPTFIGSTDEEITKVIRSNYYDAIIVTSDFALLERLRMLGYRGILIYEAQGLGKRHEAEELIKVAVPFLQSFCNAILIPPTDHLMELFMQICPWMQRFVIPNLVDVNTFKHIPNDPPADPVIAWVGRLESNKNWREYLEIAYQLRSHKPNLHLWMFHDPALAGVGEQEKFDVMLQLLGLQDRLSVFTNIPNGIMPVYYSSIVNSGGFLLSTSVTEGFGYAVAEAVCCTCPVLSTDSDGVRSFIVHNRTGKFYPLGDVDTAVTEALELMDNNKLRSRIRKQGRDHMVASFGSGQYSQSFREMLNFFSIF</sequence>
<evidence type="ECO:0000313" key="3">
    <source>
        <dbReference type="Proteomes" id="UP000564806"/>
    </source>
</evidence>